<reference evidence="2" key="2">
    <citation type="submission" date="2002-07" db="EMBL/GenBank/DDBJ databases">
        <title>Oryza sativa nipponbare(GA3) genomic DNA, chromosome 9, BAC clone:OJ1344_B01.</title>
        <authorList>
            <person name="Sasaki T."/>
            <person name="Matsumoto T."/>
            <person name="Hattori M."/>
            <person name="Sakaki Y."/>
            <person name="Katayose Y."/>
        </authorList>
    </citation>
    <scope>NUCLEOTIDE SEQUENCE</scope>
</reference>
<protein>
    <submittedName>
        <fullName evidence="2">Uncharacterized protein</fullName>
    </submittedName>
</protein>
<dbReference type="EMBL" id="AP005424">
    <property type="protein sequence ID" value="BAD36079.1"/>
    <property type="molecule type" value="Genomic_DNA"/>
</dbReference>
<evidence type="ECO:0000313" key="1">
    <source>
        <dbReference type="EMBL" id="BAD36079.1"/>
    </source>
</evidence>
<reference evidence="3" key="3">
    <citation type="journal article" date="2005" name="Nature">
        <title>The map-based sequence of the rice genome.</title>
        <authorList>
            <consortium name="International rice genome sequencing project (IRGSP)"/>
            <person name="Matsumoto T."/>
            <person name="Wu J."/>
            <person name="Kanamori H."/>
            <person name="Katayose Y."/>
            <person name="Fujisawa M."/>
            <person name="Namiki N."/>
            <person name="Mizuno H."/>
            <person name="Yamamoto K."/>
            <person name="Antonio B.A."/>
            <person name="Baba T."/>
            <person name="Sakata K."/>
            <person name="Nagamura Y."/>
            <person name="Aoki H."/>
            <person name="Arikawa K."/>
            <person name="Arita K."/>
            <person name="Bito T."/>
            <person name="Chiden Y."/>
            <person name="Fujitsuka N."/>
            <person name="Fukunaka R."/>
            <person name="Hamada M."/>
            <person name="Harada C."/>
            <person name="Hayashi A."/>
            <person name="Hijishita S."/>
            <person name="Honda M."/>
            <person name="Hosokawa S."/>
            <person name="Ichikawa Y."/>
            <person name="Idonuma A."/>
            <person name="Iijima M."/>
            <person name="Ikeda M."/>
            <person name="Ikeno M."/>
            <person name="Ito K."/>
            <person name="Ito S."/>
            <person name="Ito T."/>
            <person name="Ito Y."/>
            <person name="Ito Y."/>
            <person name="Iwabuchi A."/>
            <person name="Kamiya K."/>
            <person name="Karasawa W."/>
            <person name="Kurita K."/>
            <person name="Katagiri S."/>
            <person name="Kikuta A."/>
            <person name="Kobayashi H."/>
            <person name="Kobayashi N."/>
            <person name="Machita K."/>
            <person name="Maehara T."/>
            <person name="Masukawa M."/>
            <person name="Mizubayashi T."/>
            <person name="Mukai Y."/>
            <person name="Nagasaki H."/>
            <person name="Nagata Y."/>
            <person name="Naito S."/>
            <person name="Nakashima M."/>
            <person name="Nakama Y."/>
            <person name="Nakamichi Y."/>
            <person name="Nakamura M."/>
            <person name="Meguro A."/>
            <person name="Negishi M."/>
            <person name="Ohta I."/>
            <person name="Ohta T."/>
            <person name="Okamoto M."/>
            <person name="Ono N."/>
            <person name="Saji S."/>
            <person name="Sakaguchi M."/>
            <person name="Sakai K."/>
            <person name="Shibata M."/>
            <person name="Shimokawa T."/>
            <person name="Song J."/>
            <person name="Takazaki Y."/>
            <person name="Terasawa K."/>
            <person name="Tsugane M."/>
            <person name="Tsuji K."/>
            <person name="Ueda S."/>
            <person name="Waki K."/>
            <person name="Yamagata H."/>
            <person name="Yamamoto M."/>
            <person name="Yamamoto S."/>
            <person name="Yamane H."/>
            <person name="Yoshiki S."/>
            <person name="Yoshihara R."/>
            <person name="Yukawa K."/>
            <person name="Zhong H."/>
            <person name="Yano M."/>
            <person name="Yuan Q."/>
            <person name="Ouyang S."/>
            <person name="Liu J."/>
            <person name="Jones K.M."/>
            <person name="Gansberger K."/>
            <person name="Moffat K."/>
            <person name="Hill J."/>
            <person name="Bera J."/>
            <person name="Fadrosh D."/>
            <person name="Jin S."/>
            <person name="Johri S."/>
            <person name="Kim M."/>
            <person name="Overton L."/>
            <person name="Reardon M."/>
            <person name="Tsitrin T."/>
            <person name="Vuong H."/>
            <person name="Weaver B."/>
            <person name="Ciecko A."/>
            <person name="Tallon L."/>
            <person name="Jackson J."/>
            <person name="Pai G."/>
            <person name="Aken S.V."/>
            <person name="Utterback T."/>
            <person name="Reidmuller S."/>
            <person name="Feldblyum T."/>
            <person name="Hsiao J."/>
            <person name="Zismann V."/>
            <person name="Iobst S."/>
            <person name="de Vazeille A.R."/>
            <person name="Buell C.R."/>
            <person name="Ying K."/>
            <person name="Li Y."/>
            <person name="Lu T."/>
            <person name="Huang Y."/>
            <person name="Zhao Q."/>
            <person name="Feng Q."/>
            <person name="Zhang L."/>
            <person name="Zhu J."/>
            <person name="Weng Q."/>
            <person name="Mu J."/>
            <person name="Lu Y."/>
            <person name="Fan D."/>
            <person name="Liu Y."/>
            <person name="Guan J."/>
            <person name="Zhang Y."/>
            <person name="Yu S."/>
            <person name="Liu X."/>
            <person name="Zhang Y."/>
            <person name="Hong G."/>
            <person name="Han B."/>
            <person name="Choisne N."/>
            <person name="Demange N."/>
            <person name="Orjeda G."/>
            <person name="Samain S."/>
            <person name="Cattolico L."/>
            <person name="Pelletier E."/>
            <person name="Couloux A."/>
            <person name="Segurens B."/>
            <person name="Wincker P."/>
            <person name="D'Hont A."/>
            <person name="Scarpelli C."/>
            <person name="Weissenbach J."/>
            <person name="Salanoubat M."/>
            <person name="Quetier F."/>
            <person name="Yu Y."/>
            <person name="Kim H.R."/>
            <person name="Rambo T."/>
            <person name="Currie J."/>
            <person name="Collura K."/>
            <person name="Luo M."/>
            <person name="Yang T."/>
            <person name="Ammiraju J.S.S."/>
            <person name="Engler F."/>
            <person name="Soderlund C."/>
            <person name="Wing R.A."/>
            <person name="Palmer L.E."/>
            <person name="de la Bastide M."/>
            <person name="Spiegel L."/>
            <person name="Nascimento L."/>
            <person name="Zutavern T."/>
            <person name="O'Shaughnessy A."/>
            <person name="Dike S."/>
            <person name="Dedhia N."/>
            <person name="Preston R."/>
            <person name="Balija V."/>
            <person name="McCombie W.R."/>
            <person name="Chow T."/>
            <person name="Chen H."/>
            <person name="Chung M."/>
            <person name="Chen C."/>
            <person name="Shaw J."/>
            <person name="Wu H."/>
            <person name="Hsiao K."/>
            <person name="Chao Y."/>
            <person name="Chu M."/>
            <person name="Cheng C."/>
            <person name="Hour A."/>
            <person name="Lee P."/>
            <person name="Lin S."/>
            <person name="Lin Y."/>
            <person name="Liou J."/>
            <person name="Liu S."/>
            <person name="Hsing Y."/>
            <person name="Raghuvanshi S."/>
            <person name="Mohanty A."/>
            <person name="Bharti A.K."/>
            <person name="Gaur A."/>
            <person name="Gupta V."/>
            <person name="Kumar D."/>
            <person name="Ravi V."/>
            <person name="Vij S."/>
            <person name="Kapur A."/>
            <person name="Khurana P."/>
            <person name="Khurana P."/>
            <person name="Khurana J.P."/>
            <person name="Tyagi A.K."/>
            <person name="Gaikwad K."/>
            <person name="Singh A."/>
            <person name="Dalal V."/>
            <person name="Srivastava S."/>
            <person name="Dixit A."/>
            <person name="Pal A.K."/>
            <person name="Ghazi I.A."/>
            <person name="Yadav M."/>
            <person name="Pandit A."/>
            <person name="Bhargava A."/>
            <person name="Sureshbabu K."/>
            <person name="Batra K."/>
            <person name="Sharma T.R."/>
            <person name="Mohapatra T."/>
            <person name="Singh N.K."/>
            <person name="Messing J."/>
            <person name="Nelson A.B."/>
            <person name="Fuks G."/>
            <person name="Kavchok S."/>
            <person name="Keizer G."/>
            <person name="Linton E."/>
            <person name="Llaca V."/>
            <person name="Song R."/>
            <person name="Tanyolac B."/>
            <person name="Young S."/>
            <person name="Ho-Il K."/>
            <person name="Hahn J.H."/>
            <person name="Sangsakoo G."/>
            <person name="Vanavichit A."/>
            <person name="de Mattos Luiz.A.T."/>
            <person name="Zimmer P.D."/>
            <person name="Malone G."/>
            <person name="Dellagostin O."/>
            <person name="de Oliveira A.C."/>
            <person name="Bevan M."/>
            <person name="Bancroft I."/>
            <person name="Minx P."/>
            <person name="Cordum H."/>
            <person name="Wilson R."/>
            <person name="Cheng Z."/>
            <person name="Jin W."/>
            <person name="Jiang J."/>
            <person name="Leong S.A."/>
            <person name="Iwama H."/>
            <person name="Gojobori T."/>
            <person name="Itoh T."/>
            <person name="Niimura Y."/>
            <person name="Fujii Y."/>
            <person name="Habara T."/>
            <person name="Sakai H."/>
            <person name="Sato Y."/>
            <person name="Wilson G."/>
            <person name="Kumar K."/>
            <person name="McCouch S."/>
            <person name="Juretic N."/>
            <person name="Hoen D."/>
            <person name="Wright S."/>
            <person name="Bruskiewich R."/>
            <person name="Bureau T."/>
            <person name="Miyao A."/>
            <person name="Hirochika H."/>
            <person name="Nishikawa T."/>
            <person name="Kadowaki K."/>
            <person name="Sugiura M."/>
            <person name="Burr B."/>
            <person name="Sasaki T."/>
        </authorList>
    </citation>
    <scope>NUCLEOTIDE SEQUENCE [LARGE SCALE GENOMIC DNA]</scope>
    <source>
        <strain evidence="3">cv. Nipponbare</strain>
    </source>
</reference>
<gene>
    <name evidence="2" type="ORF">OJ1344_B01.9</name>
    <name evidence="1" type="ORF">P0556H01.25</name>
</gene>
<proteinExistence type="predicted"/>
<accession>Q69P97</accession>
<evidence type="ECO:0000313" key="3">
    <source>
        <dbReference type="Proteomes" id="UP000000763"/>
    </source>
</evidence>
<sequence>MRLERGSVVEALVEEERMGASQGREAPALEEVAMVRKGWRWRRKRGDGLCSCVTEAGNEEKDLVFFYFF</sequence>
<reference evidence="3" key="4">
    <citation type="journal article" date="2008" name="Nucleic Acids Res.">
        <title>The rice annotation project database (RAP-DB): 2008 update.</title>
        <authorList>
            <consortium name="The rice annotation project (RAP)"/>
        </authorList>
    </citation>
    <scope>GENOME REANNOTATION</scope>
    <source>
        <strain evidence="3">cv. Nipponbare</strain>
    </source>
</reference>
<evidence type="ECO:0000313" key="2">
    <source>
        <dbReference type="EMBL" id="BAD36137.1"/>
    </source>
</evidence>
<reference evidence="1" key="1">
    <citation type="submission" date="2002-06" db="EMBL/GenBank/DDBJ databases">
        <title>Oryza sativa nipponbare(GA3) genomic DNA, chromosome 9, PAC clone:P0556H01.</title>
        <authorList>
            <person name="Sasaki T."/>
            <person name="Matsumoto T."/>
            <person name="Katayose Y."/>
        </authorList>
    </citation>
    <scope>NUCLEOTIDE SEQUENCE</scope>
</reference>
<dbReference type="Proteomes" id="UP000000763">
    <property type="component" value="Chromosome 9"/>
</dbReference>
<organism evidence="2 3">
    <name type="scientific">Oryza sativa subsp. japonica</name>
    <name type="common">Rice</name>
    <dbReference type="NCBI Taxonomy" id="39947"/>
    <lineage>
        <taxon>Eukaryota</taxon>
        <taxon>Viridiplantae</taxon>
        <taxon>Streptophyta</taxon>
        <taxon>Embryophyta</taxon>
        <taxon>Tracheophyta</taxon>
        <taxon>Spermatophyta</taxon>
        <taxon>Magnoliopsida</taxon>
        <taxon>Liliopsida</taxon>
        <taxon>Poales</taxon>
        <taxon>Poaceae</taxon>
        <taxon>BOP clade</taxon>
        <taxon>Oryzoideae</taxon>
        <taxon>Oryzeae</taxon>
        <taxon>Oryzinae</taxon>
        <taxon>Oryza</taxon>
        <taxon>Oryza sativa</taxon>
    </lineage>
</organism>
<dbReference type="AlphaFoldDB" id="Q69P97"/>
<name>Q69P97_ORYSJ</name>
<dbReference type="EMBL" id="AP005570">
    <property type="protein sequence ID" value="BAD36137.1"/>
    <property type="molecule type" value="Genomic_DNA"/>
</dbReference>